<gene>
    <name evidence="2" type="ORF">A2V81_04485</name>
</gene>
<dbReference type="STRING" id="1817814.A2V81_04485"/>
<dbReference type="PROSITE" id="PS51257">
    <property type="entry name" value="PROKAR_LIPOPROTEIN"/>
    <property type="match status" value="1"/>
</dbReference>
<comment type="caution">
    <text evidence="2">The sequence shown here is derived from an EMBL/GenBank/DDBJ whole genome shotgun (WGS) entry which is preliminary data.</text>
</comment>
<evidence type="ECO:0000313" key="3">
    <source>
        <dbReference type="Proteomes" id="UP000177614"/>
    </source>
</evidence>
<name>A0A1F4XJE1_9BACT</name>
<organism evidence="2 3">
    <name type="scientific">Candidatus Abawacabacteria bacterium RBG_16_42_10</name>
    <dbReference type="NCBI Taxonomy" id="1817814"/>
    <lineage>
        <taxon>Bacteria</taxon>
        <taxon>Candidatus Abawacaibacteriota</taxon>
    </lineage>
</organism>
<accession>A0A1F4XJE1</accession>
<dbReference type="Proteomes" id="UP000177614">
    <property type="component" value="Unassembled WGS sequence"/>
</dbReference>
<proteinExistence type="predicted"/>
<dbReference type="EMBL" id="MEWR01000020">
    <property type="protein sequence ID" value="OGC81766.1"/>
    <property type="molecule type" value="Genomic_DNA"/>
</dbReference>
<evidence type="ECO:0000256" key="1">
    <source>
        <dbReference type="SAM" id="MobiDB-lite"/>
    </source>
</evidence>
<reference evidence="2 3" key="1">
    <citation type="journal article" date="2016" name="Nat. Commun.">
        <title>Thousands of microbial genomes shed light on interconnected biogeochemical processes in an aquifer system.</title>
        <authorList>
            <person name="Anantharaman K."/>
            <person name="Brown C.T."/>
            <person name="Hug L.A."/>
            <person name="Sharon I."/>
            <person name="Castelle C.J."/>
            <person name="Probst A.J."/>
            <person name="Thomas B.C."/>
            <person name="Singh A."/>
            <person name="Wilkins M.J."/>
            <person name="Karaoz U."/>
            <person name="Brodie E.L."/>
            <person name="Williams K.H."/>
            <person name="Hubbard S.S."/>
            <person name="Banfield J.F."/>
        </authorList>
    </citation>
    <scope>NUCLEOTIDE SEQUENCE [LARGE SCALE GENOMIC DNA]</scope>
</reference>
<sequence length="295" mass="32204">MARVFTWLPQASPSPSSPSSPTIGGCSVFPADNPWNQDVSQLPVHNNSANFISSIGSSTNLHADFGGNGEYGIPYMIVPISQSNIAIEFTDYGDESDPGPYPIPGNAPIENGSDRHVLVVQREDCKLYELYHAAFNGERWQASSGAIFDLNSNALRPDYWTSTDAAGLPILPGLVRYDEVASGEIKHALRFTVQETQRGFIHPATHFASDSTNPNLPPMGLRLRLKANYDISNFTGQSRVILEALKKYGLIVADNGSDWFITGASDTRWNDEDLNQLKTVPGNAFEAVYTGSIIH</sequence>
<dbReference type="AlphaFoldDB" id="A0A1F4XJE1"/>
<evidence type="ECO:0000313" key="2">
    <source>
        <dbReference type="EMBL" id="OGC81766.1"/>
    </source>
</evidence>
<feature type="region of interest" description="Disordered" evidence="1">
    <location>
        <begin position="1"/>
        <end position="25"/>
    </location>
</feature>
<protein>
    <submittedName>
        <fullName evidence="2">Uncharacterized protein</fullName>
    </submittedName>
</protein>